<dbReference type="SUPFAM" id="SSF103088">
    <property type="entry name" value="OmpA-like"/>
    <property type="match status" value="1"/>
</dbReference>
<accession>A0ABV7RNS5</accession>
<reference evidence="4" key="1">
    <citation type="journal article" date="2019" name="Int. J. Syst. Evol. Microbiol.">
        <title>The Global Catalogue of Microorganisms (GCM) 10K type strain sequencing project: providing services to taxonomists for standard genome sequencing and annotation.</title>
        <authorList>
            <consortium name="The Broad Institute Genomics Platform"/>
            <consortium name="The Broad Institute Genome Sequencing Center for Infectious Disease"/>
            <person name="Wu L."/>
            <person name="Ma J."/>
        </authorList>
    </citation>
    <scope>NUCLEOTIDE SEQUENCE [LARGE SCALE GENOMIC DNA]</scope>
    <source>
        <strain evidence="4">KCTC 42875</strain>
    </source>
</reference>
<dbReference type="Pfam" id="PF00691">
    <property type="entry name" value="OmpA"/>
    <property type="match status" value="1"/>
</dbReference>
<dbReference type="RefSeq" id="WP_386757182.1">
    <property type="nucleotide sequence ID" value="NZ_JBHRXK010000001.1"/>
</dbReference>
<feature type="domain" description="OmpA-like" evidence="2">
    <location>
        <begin position="202"/>
        <end position="305"/>
    </location>
</feature>
<evidence type="ECO:0000313" key="4">
    <source>
        <dbReference type="Proteomes" id="UP001595740"/>
    </source>
</evidence>
<keyword evidence="4" id="KW-1185">Reference proteome</keyword>
<gene>
    <name evidence="3" type="ORF">ACFOLC_02445</name>
</gene>
<dbReference type="Proteomes" id="UP001595740">
    <property type="component" value="Unassembled WGS sequence"/>
</dbReference>
<proteinExistence type="predicted"/>
<comment type="caution">
    <text evidence="3">The sequence shown here is derived from an EMBL/GenBank/DDBJ whole genome shotgun (WGS) entry which is preliminary data.</text>
</comment>
<name>A0ABV7RNS5_9GAMM</name>
<dbReference type="Gene3D" id="3.30.1330.60">
    <property type="entry name" value="OmpA-like domain"/>
    <property type="match status" value="1"/>
</dbReference>
<dbReference type="InterPro" id="IPR006665">
    <property type="entry name" value="OmpA-like"/>
</dbReference>
<evidence type="ECO:0000259" key="2">
    <source>
        <dbReference type="PROSITE" id="PS51123"/>
    </source>
</evidence>
<dbReference type="EMBL" id="JBHRXK010000001">
    <property type="protein sequence ID" value="MFC3549868.1"/>
    <property type="molecule type" value="Genomic_DNA"/>
</dbReference>
<organism evidence="3 4">
    <name type="scientific">Lysobacter cavernae</name>
    <dbReference type="NCBI Taxonomy" id="1685901"/>
    <lineage>
        <taxon>Bacteria</taxon>
        <taxon>Pseudomonadati</taxon>
        <taxon>Pseudomonadota</taxon>
        <taxon>Gammaproteobacteria</taxon>
        <taxon>Lysobacterales</taxon>
        <taxon>Lysobacteraceae</taxon>
        <taxon>Lysobacter</taxon>
    </lineage>
</organism>
<sequence length="305" mass="30821">MTQHLFHDPLRRSTTNPKPAIVALLAIGLTLTLAACNRESSTAGTASSPETASTTAAVAQYEARLNLVNNNGKVRYDGTVDSAASKNAIVEALDKAYGAGNASGALAVDKGARSAPWLGKLPKFAAAFTMPGAAVAFEGQAIELSGYASPTDRAALLGKAQALFPGYRYSGLFEGVGNNAANPASSDAAQALTRLKPGASAAELMQALNQTPIQFEDGSAKVTAGSLDLLSKAAQAIQAASAGARLEITGPAGSTGVAADDLALSKQRAEAIKVQLIVNGVSPAVIETQGQPGTGQAGASFKLLK</sequence>
<dbReference type="PROSITE" id="PS51123">
    <property type="entry name" value="OMPA_2"/>
    <property type="match status" value="1"/>
</dbReference>
<dbReference type="Gene3D" id="3.40.1520.20">
    <property type="match status" value="1"/>
</dbReference>
<dbReference type="InterPro" id="IPR036737">
    <property type="entry name" value="OmpA-like_sf"/>
</dbReference>
<evidence type="ECO:0000313" key="3">
    <source>
        <dbReference type="EMBL" id="MFC3549868.1"/>
    </source>
</evidence>
<evidence type="ECO:0000256" key="1">
    <source>
        <dbReference type="PROSITE-ProRule" id="PRU00473"/>
    </source>
</evidence>
<keyword evidence="1" id="KW-0472">Membrane</keyword>
<protein>
    <submittedName>
        <fullName evidence="3">OmpA family protein</fullName>
    </submittedName>
</protein>